<protein>
    <recommendedName>
        <fullName evidence="7">Tyrosine-protein kinase ephrin type A/B receptor-like domain-containing protein</fullName>
    </recommendedName>
</protein>
<keyword evidence="3" id="KW-0472">Membrane</keyword>
<proteinExistence type="predicted"/>
<feature type="signal peptide" evidence="4">
    <location>
        <begin position="1"/>
        <end position="15"/>
    </location>
</feature>
<keyword evidence="1" id="KW-0880">Kelch repeat</keyword>
<feature type="chain" id="PRO_5012435718" description="Tyrosine-protein kinase ephrin type A/B receptor-like domain-containing protein" evidence="4">
    <location>
        <begin position="16"/>
        <end position="1119"/>
    </location>
</feature>
<evidence type="ECO:0000313" key="6">
    <source>
        <dbReference type="Proteomes" id="UP000187209"/>
    </source>
</evidence>
<evidence type="ECO:0000256" key="1">
    <source>
        <dbReference type="ARBA" id="ARBA00022441"/>
    </source>
</evidence>
<dbReference type="PANTHER" id="PTHR46093:SF18">
    <property type="entry name" value="FIBRONECTIN TYPE-III DOMAIN-CONTAINING PROTEIN"/>
    <property type="match status" value="1"/>
</dbReference>
<evidence type="ECO:0000256" key="2">
    <source>
        <dbReference type="ARBA" id="ARBA00022737"/>
    </source>
</evidence>
<dbReference type="PANTHER" id="PTHR46093">
    <property type="entry name" value="ACYL-COA-BINDING DOMAIN-CONTAINING PROTEIN 5"/>
    <property type="match status" value="1"/>
</dbReference>
<dbReference type="SMART" id="SM01411">
    <property type="entry name" value="Ephrin_rec_like"/>
    <property type="match status" value="1"/>
</dbReference>
<keyword evidence="6" id="KW-1185">Reference proteome</keyword>
<dbReference type="Pfam" id="PF24681">
    <property type="entry name" value="Kelch_KLHDC2_KLHL20_DRC7"/>
    <property type="match status" value="2"/>
</dbReference>
<dbReference type="SUPFAM" id="SSF117281">
    <property type="entry name" value="Kelch motif"/>
    <property type="match status" value="3"/>
</dbReference>
<dbReference type="InterPro" id="IPR015915">
    <property type="entry name" value="Kelch-typ_b-propeller"/>
</dbReference>
<feature type="transmembrane region" description="Helical" evidence="3">
    <location>
        <begin position="745"/>
        <end position="765"/>
    </location>
</feature>
<evidence type="ECO:0008006" key="7">
    <source>
        <dbReference type="Google" id="ProtNLM"/>
    </source>
</evidence>
<dbReference type="Gene3D" id="2.120.10.80">
    <property type="entry name" value="Kelch-type beta propeller"/>
    <property type="match status" value="2"/>
</dbReference>
<dbReference type="Gene3D" id="2.10.50.10">
    <property type="entry name" value="Tumor Necrosis Factor Receptor, subunit A, domain 2"/>
    <property type="match status" value="1"/>
</dbReference>
<dbReference type="OrthoDB" id="292123at2759"/>
<reference evidence="5 6" key="1">
    <citation type="submission" date="2016-11" db="EMBL/GenBank/DDBJ databases">
        <title>The macronuclear genome of Stentor coeruleus: a giant cell with tiny introns.</title>
        <authorList>
            <person name="Slabodnick M."/>
            <person name="Ruby J.G."/>
            <person name="Reiff S.B."/>
            <person name="Swart E.C."/>
            <person name="Gosai S."/>
            <person name="Prabakaran S."/>
            <person name="Witkowska E."/>
            <person name="Larue G.E."/>
            <person name="Fisher S."/>
            <person name="Freeman R.M."/>
            <person name="Gunawardena J."/>
            <person name="Chu W."/>
            <person name="Stover N.A."/>
            <person name="Gregory B.D."/>
            <person name="Nowacki M."/>
            <person name="Derisi J."/>
            <person name="Roy S.W."/>
            <person name="Marshall W.F."/>
            <person name="Sood P."/>
        </authorList>
    </citation>
    <scope>NUCLEOTIDE SEQUENCE [LARGE SCALE GENOMIC DNA]</scope>
    <source>
        <strain evidence="5">WM001</strain>
    </source>
</reference>
<dbReference type="EMBL" id="MPUH01000576">
    <property type="protein sequence ID" value="OMJ77429.1"/>
    <property type="molecule type" value="Genomic_DNA"/>
</dbReference>
<feature type="transmembrane region" description="Helical" evidence="3">
    <location>
        <begin position="800"/>
        <end position="818"/>
    </location>
</feature>
<evidence type="ECO:0000313" key="5">
    <source>
        <dbReference type="EMBL" id="OMJ77429.1"/>
    </source>
</evidence>
<gene>
    <name evidence="5" type="ORF">SteCoe_22988</name>
</gene>
<evidence type="ECO:0000256" key="4">
    <source>
        <dbReference type="SAM" id="SignalP"/>
    </source>
</evidence>
<keyword evidence="3" id="KW-1133">Transmembrane helix</keyword>
<organism evidence="5 6">
    <name type="scientific">Stentor coeruleus</name>
    <dbReference type="NCBI Taxonomy" id="5963"/>
    <lineage>
        <taxon>Eukaryota</taxon>
        <taxon>Sar</taxon>
        <taxon>Alveolata</taxon>
        <taxon>Ciliophora</taxon>
        <taxon>Postciliodesmatophora</taxon>
        <taxon>Heterotrichea</taxon>
        <taxon>Heterotrichida</taxon>
        <taxon>Stentoridae</taxon>
        <taxon>Stentor</taxon>
    </lineage>
</organism>
<keyword evidence="2" id="KW-0677">Repeat</keyword>
<evidence type="ECO:0000256" key="3">
    <source>
        <dbReference type="SAM" id="Phobius"/>
    </source>
</evidence>
<name>A0A1R2BKW1_9CILI</name>
<keyword evidence="4" id="KW-0732">Signal</keyword>
<dbReference type="SUPFAM" id="SSF57184">
    <property type="entry name" value="Growth factor receptor domain"/>
    <property type="match status" value="1"/>
</dbReference>
<dbReference type="AlphaFoldDB" id="A0A1R2BKW1"/>
<accession>A0A1R2BKW1</accession>
<feature type="transmembrane region" description="Helical" evidence="3">
    <location>
        <begin position="1034"/>
        <end position="1059"/>
    </location>
</feature>
<sequence length="1119" mass="127631">MRLLLVFYFLTFVESWNVYIPSTKTPPANRAAICISYIHSKDLIITFGGFSGKMYYSDTWAFYLSNNTWEDVILTSDINPCINYLASRIYYGGFTSVLNDKFYIFGGKTYTGLKNDFWEFDPNDFSWTNLITKNPPSMRQAYAFTSYLKDGNEYFAIFGGETQYGSKNDLHILNMTTLEWTEMENFGIKMNPYSYNCMEYFNGCFYATSGLTANHYNFRLYKYCLDDQMWVELTDPNETEDNRAFHQCIIYGDYFYVLSGGLTAWFEPIIKVNIAENNYLWAVDEKMPLFAVDSYGLALRDNILYFFGGFNYEYNSYTNEFYSIDLDTGNNIILSYSDLSPEKRSHASMTAINGELYLFGGKTLNTLYNNMWVFNIEKEKWRVQSMSGELPTPRHSHAVDSDGDALVLFGGEDISGFRNDLFIYNSLNSDWKKLIPNSGIIPRSIKGACLALKFPIIYIYGGITESGLSGELWQFDIGSLEYKKLSSSIPKSYSKCYILDNLFYCLEGSSINDSGMQGYSIYDIDTDTWEVIKYEYYPYANSIQILLNDTFVKVGGQQWLIELSGDATIFKPDGSMYWYPDTFAYVYFSAFTYYRDRIYSFGGGSCQGLLPIFIYGSYDFYYIDMKEICSTGECNPICSKGTYKSDQGCIECEPGSYSEIMGSEICKLCPIGTYNSIKGGSSYRQCLPCPEETFNSKPGSSLCFECPAGFNCPAGSKQPNKINISDDYSSVQPKMYSSDDNSINLIYILVVMTVFLFLIIIVLSISNFKNKLNLIDFYIDKHNYNLNEPMILTKNQTGGFFSLIFLIIAIIFVGSSIIEYKINNIQETKALVPLIILEENSKIFTADKLEIECTLIGYRGDCEENYVCNPKIFINITNLYGSFKHSCKASDNEECVIKLTCYNCELRGGASIFINSKEKLSYASKIYVNITSDSSIPNEISSIRNELYASKKYVFIGSEASKFYYTLTPSLFKSQSSMWKSELTGYHVSSEQFPLHGSQSLDIDLPISAELKVIIFLYKSGLGLFTDRIFKQSVLIFISGILGSVFGILGSLAGIMRFYEGKYNSLMQNFLNRKSFYDIKNKRRMIHHTNFGKDNEILEDHGSKGTLIVEEVKLNTLVR</sequence>
<comment type="caution">
    <text evidence="5">The sequence shown here is derived from an EMBL/GenBank/DDBJ whole genome shotgun (WGS) entry which is preliminary data.</text>
</comment>
<keyword evidence="3" id="KW-0812">Transmembrane</keyword>
<dbReference type="Proteomes" id="UP000187209">
    <property type="component" value="Unassembled WGS sequence"/>
</dbReference>
<dbReference type="InterPro" id="IPR009030">
    <property type="entry name" value="Growth_fac_rcpt_cys_sf"/>
</dbReference>